<dbReference type="AlphaFoldDB" id="A0AAD4EMT1"/>
<dbReference type="InterPro" id="IPR036865">
    <property type="entry name" value="CRAL-TRIO_dom_sf"/>
</dbReference>
<feature type="region of interest" description="Disordered" evidence="16">
    <location>
        <begin position="1"/>
        <end position="78"/>
    </location>
</feature>
<evidence type="ECO:0000256" key="11">
    <source>
        <dbReference type="ARBA" id="ARBA00023055"/>
    </source>
</evidence>
<keyword evidence="5 15" id="KW-0963">Cytoplasm</keyword>
<dbReference type="GO" id="GO:0005829">
    <property type="term" value="C:cytosol"/>
    <property type="evidence" value="ECO:0007669"/>
    <property type="project" value="TreeGrafter"/>
</dbReference>
<dbReference type="PANTHER" id="PTHR47669">
    <property type="entry name" value="PHOSPHATIDYLINOSITOL TRANSFER PROTEIN SFH5"/>
    <property type="match status" value="1"/>
</dbReference>
<dbReference type="EMBL" id="JAHCVI010000006">
    <property type="protein sequence ID" value="KAG7283926.1"/>
    <property type="molecule type" value="Genomic_DNA"/>
</dbReference>
<name>A0AAD4EMT1_9PEZI</name>
<comment type="similarity">
    <text evidence="3 15">Belongs to the SFH5 family.</text>
</comment>
<dbReference type="CDD" id="cd00170">
    <property type="entry name" value="SEC14"/>
    <property type="match status" value="1"/>
</dbReference>
<keyword evidence="19" id="KW-1185">Reference proteome</keyword>
<sequence>MSAAEQQPEPTAVPTVAPTVTASPTTTPIATTTADAVSTPDATKTATGTEVSATPVPSGTPATAEAVPSAAGTEEPTVETTPITQLWALAKASGHPEIWGVTLADPETHIPTRIVLQKYLNANDGDLVKAKDQLTKTLEWRAKTKPLELVKKAFSKTKFDGLGYVTKYVQEGSTDPEGKEVFTWNIYGGAKSIDDTFGNLEEFLEWRVALMELALQDLDISSATKPITADYDPYKMFQVHDYKSISFLRQSPHVRSASAETIKVFAQNYPELLKEKFFVNVPAIMGFVYSFMKLFVAAKTIKKFHPMSNGGGLALEFPTSKVSGLGEKLPPNYGGKGDDLGVQGSGPLLE</sequence>
<dbReference type="InterPro" id="IPR042938">
    <property type="entry name" value="Sfh5"/>
</dbReference>
<evidence type="ECO:0000256" key="15">
    <source>
        <dbReference type="RuleBase" id="RU367059"/>
    </source>
</evidence>
<dbReference type="InterPro" id="IPR001251">
    <property type="entry name" value="CRAL-TRIO_dom"/>
</dbReference>
<evidence type="ECO:0000256" key="2">
    <source>
        <dbReference type="ARBA" id="ARBA00004406"/>
    </source>
</evidence>
<reference evidence="18" key="1">
    <citation type="submission" date="2023-02" db="EMBL/GenBank/DDBJ databases">
        <authorList>
            <person name="Palmer J.M."/>
        </authorList>
    </citation>
    <scope>NUCLEOTIDE SEQUENCE</scope>
    <source>
        <strain evidence="18">FW57</strain>
    </source>
</reference>
<keyword evidence="8 15" id="KW-0256">Endoplasmic reticulum</keyword>
<dbReference type="GO" id="GO:0005789">
    <property type="term" value="C:endoplasmic reticulum membrane"/>
    <property type="evidence" value="ECO:0007669"/>
    <property type="project" value="UniProtKB-SubCell"/>
</dbReference>
<evidence type="ECO:0000256" key="13">
    <source>
        <dbReference type="ARBA" id="ARBA00024146"/>
    </source>
</evidence>
<evidence type="ECO:0000256" key="8">
    <source>
        <dbReference type="ARBA" id="ARBA00022824"/>
    </source>
</evidence>
<comment type="subcellular location">
    <subcellularLocation>
        <location evidence="15">Cytoplasm</location>
    </subcellularLocation>
    <subcellularLocation>
        <location evidence="2 15">Endoplasmic reticulum membrane</location>
        <topology evidence="2 15">Peripheral membrane protein</topology>
    </subcellularLocation>
    <subcellularLocation>
        <location evidence="15">Microsome membrane</location>
        <topology evidence="15">Peripheral membrane protein</topology>
    </subcellularLocation>
</comment>
<dbReference type="GO" id="GO:0017157">
    <property type="term" value="P:regulation of exocytosis"/>
    <property type="evidence" value="ECO:0007669"/>
    <property type="project" value="TreeGrafter"/>
</dbReference>
<protein>
    <recommendedName>
        <fullName evidence="15">Phosphatidylinositol transfer protein SFH5</fullName>
        <shortName evidence="15">PITP SFH5</shortName>
    </recommendedName>
</protein>
<organism evidence="18 19">
    <name type="scientific">Staphylotrichum longicolle</name>
    <dbReference type="NCBI Taxonomy" id="669026"/>
    <lineage>
        <taxon>Eukaryota</taxon>
        <taxon>Fungi</taxon>
        <taxon>Dikarya</taxon>
        <taxon>Ascomycota</taxon>
        <taxon>Pezizomycotina</taxon>
        <taxon>Sordariomycetes</taxon>
        <taxon>Sordariomycetidae</taxon>
        <taxon>Sordariales</taxon>
        <taxon>Chaetomiaceae</taxon>
        <taxon>Staphylotrichum</taxon>
    </lineage>
</organism>
<keyword evidence="10" id="KW-0408">Iron</keyword>
<dbReference type="PROSITE" id="PS50191">
    <property type="entry name" value="CRAL_TRIO"/>
    <property type="match status" value="1"/>
</dbReference>
<dbReference type="GO" id="GO:0032541">
    <property type="term" value="C:cortical endoplasmic reticulum"/>
    <property type="evidence" value="ECO:0007669"/>
    <property type="project" value="TreeGrafter"/>
</dbReference>
<dbReference type="PANTHER" id="PTHR47669:SF1">
    <property type="entry name" value="PHOSPHATIDYLINOSITOL TRANSFER PROTEIN SFH5"/>
    <property type="match status" value="1"/>
</dbReference>
<evidence type="ECO:0000256" key="14">
    <source>
        <dbReference type="ARBA" id="ARBA00024180"/>
    </source>
</evidence>
<keyword evidence="4 15" id="KW-0813">Transport</keyword>
<evidence type="ECO:0000256" key="16">
    <source>
        <dbReference type="SAM" id="MobiDB-lite"/>
    </source>
</evidence>
<dbReference type="InterPro" id="IPR036273">
    <property type="entry name" value="CRAL/TRIO_N_dom_sf"/>
</dbReference>
<comment type="cofactor">
    <cofactor evidence="1">
        <name>heme b</name>
        <dbReference type="ChEBI" id="CHEBI:60344"/>
    </cofactor>
</comment>
<dbReference type="GO" id="GO:0008526">
    <property type="term" value="F:phosphatidylinositol transfer activity"/>
    <property type="evidence" value="ECO:0007669"/>
    <property type="project" value="UniProtKB-UniRule"/>
</dbReference>
<dbReference type="SMART" id="SM00516">
    <property type="entry name" value="SEC14"/>
    <property type="match status" value="1"/>
</dbReference>
<feature type="compositionally biased region" description="Low complexity" evidence="16">
    <location>
        <begin position="8"/>
        <end position="37"/>
    </location>
</feature>
<dbReference type="Pfam" id="PF00650">
    <property type="entry name" value="CRAL_TRIO"/>
    <property type="match status" value="1"/>
</dbReference>
<evidence type="ECO:0000259" key="17">
    <source>
        <dbReference type="PROSITE" id="PS50191"/>
    </source>
</evidence>
<dbReference type="SUPFAM" id="SSF46938">
    <property type="entry name" value="CRAL/TRIO N-terminal domain"/>
    <property type="match status" value="1"/>
</dbReference>
<comment type="catalytic activity">
    <reaction evidence="13">
        <text>a 1,2-diacyl-sn-glycero-3-phospho-(1D-myo-inositol)(in) = a 1,2-diacyl-sn-glycero-3-phospho-(1D-myo-inositol)(out)</text>
        <dbReference type="Rhea" id="RHEA:38691"/>
        <dbReference type="ChEBI" id="CHEBI:57880"/>
    </reaction>
    <physiologicalReaction direction="left-to-right" evidence="13">
        <dbReference type="Rhea" id="RHEA:38692"/>
    </physiologicalReaction>
</comment>
<evidence type="ECO:0000256" key="3">
    <source>
        <dbReference type="ARBA" id="ARBA00006667"/>
    </source>
</evidence>
<evidence type="ECO:0000256" key="5">
    <source>
        <dbReference type="ARBA" id="ARBA00022490"/>
    </source>
</evidence>
<dbReference type="GO" id="GO:0043001">
    <property type="term" value="P:Golgi to plasma membrane protein transport"/>
    <property type="evidence" value="ECO:0007669"/>
    <property type="project" value="TreeGrafter"/>
</dbReference>
<evidence type="ECO:0000313" key="18">
    <source>
        <dbReference type="EMBL" id="KAG7283926.1"/>
    </source>
</evidence>
<evidence type="ECO:0000256" key="9">
    <source>
        <dbReference type="ARBA" id="ARBA00022848"/>
    </source>
</evidence>
<keyword evidence="11 15" id="KW-0445">Lipid transport</keyword>
<gene>
    <name evidence="18" type="primary">SFH5</name>
    <name evidence="18" type="ORF">NEMBOFW57_010284</name>
</gene>
<evidence type="ECO:0000256" key="12">
    <source>
        <dbReference type="ARBA" id="ARBA00023136"/>
    </source>
</evidence>
<evidence type="ECO:0000256" key="4">
    <source>
        <dbReference type="ARBA" id="ARBA00022448"/>
    </source>
</evidence>
<accession>A0AAD4EMT1</accession>
<keyword evidence="9 15" id="KW-0492">Microsome</keyword>
<dbReference type="GO" id="GO:0005886">
    <property type="term" value="C:plasma membrane"/>
    <property type="evidence" value="ECO:0007669"/>
    <property type="project" value="TreeGrafter"/>
</dbReference>
<dbReference type="SUPFAM" id="SSF52087">
    <property type="entry name" value="CRAL/TRIO domain"/>
    <property type="match status" value="1"/>
</dbReference>
<evidence type="ECO:0000256" key="6">
    <source>
        <dbReference type="ARBA" id="ARBA00022617"/>
    </source>
</evidence>
<evidence type="ECO:0000256" key="10">
    <source>
        <dbReference type="ARBA" id="ARBA00023004"/>
    </source>
</evidence>
<evidence type="ECO:0000256" key="7">
    <source>
        <dbReference type="ARBA" id="ARBA00022723"/>
    </source>
</evidence>
<proteinExistence type="inferred from homology"/>
<feature type="region of interest" description="Disordered" evidence="16">
    <location>
        <begin position="328"/>
        <end position="350"/>
    </location>
</feature>
<feature type="domain" description="CRAL-TRIO" evidence="17">
    <location>
        <begin position="147"/>
        <end position="341"/>
    </location>
</feature>
<dbReference type="GO" id="GO:0046872">
    <property type="term" value="F:metal ion binding"/>
    <property type="evidence" value="ECO:0007669"/>
    <property type="project" value="UniProtKB-KW"/>
</dbReference>
<dbReference type="Gene3D" id="3.40.525.10">
    <property type="entry name" value="CRAL-TRIO lipid binding domain"/>
    <property type="match status" value="1"/>
</dbReference>
<feature type="compositionally biased region" description="Polar residues" evidence="16">
    <location>
        <begin position="40"/>
        <end position="61"/>
    </location>
</feature>
<comment type="function">
    <text evidence="14">Non-classical phosphatidylinositol (PtdIns) transfer protein (PITP), which exhibits PtdIns-binding/transfer activity in the absence of detectable PtdCho-binding/transfer activity. Regulates PtdIns(4,5)P2 homeostasis at the plasma membrane. Heme-binding protein that may play a role in organic oxidant-induced stress responses.</text>
</comment>
<comment type="caution">
    <text evidence="18">The sequence shown here is derived from an EMBL/GenBank/DDBJ whole genome shotgun (WGS) entry which is preliminary data.</text>
</comment>
<keyword evidence="7" id="KW-0479">Metal-binding</keyword>
<evidence type="ECO:0000256" key="1">
    <source>
        <dbReference type="ARBA" id="ARBA00001970"/>
    </source>
</evidence>
<keyword evidence="6" id="KW-0349">Heme</keyword>
<keyword evidence="12 15" id="KW-0472">Membrane</keyword>
<evidence type="ECO:0000313" key="19">
    <source>
        <dbReference type="Proteomes" id="UP001197093"/>
    </source>
</evidence>
<dbReference type="Proteomes" id="UP001197093">
    <property type="component" value="Unassembled WGS sequence"/>
</dbReference>